<protein>
    <submittedName>
        <fullName evidence="3">Uncharacterized protein</fullName>
    </submittedName>
</protein>
<feature type="chain" id="PRO_5040839051" evidence="2">
    <location>
        <begin position="21"/>
        <end position="501"/>
    </location>
</feature>
<evidence type="ECO:0000256" key="1">
    <source>
        <dbReference type="SAM" id="MobiDB-lite"/>
    </source>
</evidence>
<gene>
    <name evidence="3" type="ORF">NPX13_g1222</name>
</gene>
<name>A0A9W8NLV2_9PEZI</name>
<dbReference type="EMBL" id="JANPWZ010000105">
    <property type="protein sequence ID" value="KAJ3579345.1"/>
    <property type="molecule type" value="Genomic_DNA"/>
</dbReference>
<sequence length="501" mass="56295">MKLLALVFIASAYYSVMVLTMPRNESSPMIADNSSSHDLLDAVNQTMGFWAPSLQPGDEDDGEIHPDRLYTTPQQSGCHPPPAGECEKQRKEEEERLKNCQPPDSKMCKEERKKSKKKLRDICDPRYAVGGDSGRSILNLRLTCRALSFQLSPHNNARFFLKKTLSIDKPSVDELAYMTEQGRPGCFMQHCTIISVAHDENYPANSQLLTNALKNLGKNSSSSGLVSLSFGTPPYIPYITKTRLDGTTLQNNNEDLHDVSVRRSLPYSDVLPTPTGPAPWLSALTSLRHLTMSLTSQSLPSDQTSDTSTTRNELNYDQSLHCTILLERTIQLLEIMPQIETLHLYWYNCGIPGQLPIAVPQEPSPLVSEISLQHCSIQGMYIPSDRLLAFLKSVRPAKLHMTDIYLISGSWIPIFEYLSSTIMSYYLDDLRENAGQLVHFDGIGGNSKFRYSGVEMGPSTLLRRSGEARAAIEYRCTASRPMGSPERRRWLWEKVRDFGPR</sequence>
<evidence type="ECO:0000313" key="3">
    <source>
        <dbReference type="EMBL" id="KAJ3579345.1"/>
    </source>
</evidence>
<organism evidence="3 4">
    <name type="scientific">Xylaria arbuscula</name>
    <dbReference type="NCBI Taxonomy" id="114810"/>
    <lineage>
        <taxon>Eukaryota</taxon>
        <taxon>Fungi</taxon>
        <taxon>Dikarya</taxon>
        <taxon>Ascomycota</taxon>
        <taxon>Pezizomycotina</taxon>
        <taxon>Sordariomycetes</taxon>
        <taxon>Xylariomycetidae</taxon>
        <taxon>Xylariales</taxon>
        <taxon>Xylariaceae</taxon>
        <taxon>Xylaria</taxon>
    </lineage>
</organism>
<evidence type="ECO:0000313" key="4">
    <source>
        <dbReference type="Proteomes" id="UP001148614"/>
    </source>
</evidence>
<keyword evidence="2" id="KW-0732">Signal</keyword>
<keyword evidence="4" id="KW-1185">Reference proteome</keyword>
<dbReference type="VEuPathDB" id="FungiDB:F4678DRAFT_421368"/>
<accession>A0A9W8NLV2</accession>
<proteinExistence type="predicted"/>
<feature type="signal peptide" evidence="2">
    <location>
        <begin position="1"/>
        <end position="20"/>
    </location>
</feature>
<evidence type="ECO:0000256" key="2">
    <source>
        <dbReference type="SAM" id="SignalP"/>
    </source>
</evidence>
<reference evidence="3" key="1">
    <citation type="submission" date="2022-07" db="EMBL/GenBank/DDBJ databases">
        <title>Genome Sequence of Xylaria arbuscula.</title>
        <authorList>
            <person name="Buettner E."/>
        </authorList>
    </citation>
    <scope>NUCLEOTIDE SEQUENCE</scope>
    <source>
        <strain evidence="3">VT107</strain>
    </source>
</reference>
<dbReference type="Proteomes" id="UP001148614">
    <property type="component" value="Unassembled WGS sequence"/>
</dbReference>
<feature type="region of interest" description="Disordered" evidence="1">
    <location>
        <begin position="52"/>
        <end position="90"/>
    </location>
</feature>
<comment type="caution">
    <text evidence="3">The sequence shown here is derived from an EMBL/GenBank/DDBJ whole genome shotgun (WGS) entry which is preliminary data.</text>
</comment>
<dbReference type="AlphaFoldDB" id="A0A9W8NLV2"/>